<sequence>MRSTPLSWKPHLVTASENFFVSELLLVKRSSEPAKTRRALLRACTAVTRPIWFPNSSPLYKFLGRDGFNGVGRVFASRSHEHVEIHKLLG</sequence>
<gene>
    <name evidence="1" type="ORF">PsorP6_000642</name>
</gene>
<name>A0ACC0WUC1_9STRA</name>
<protein>
    <submittedName>
        <fullName evidence="1">Uncharacterized protein</fullName>
    </submittedName>
</protein>
<comment type="caution">
    <text evidence="1">The sequence shown here is derived from an EMBL/GenBank/DDBJ whole genome shotgun (WGS) entry which is preliminary data.</text>
</comment>
<dbReference type="Proteomes" id="UP001163321">
    <property type="component" value="Chromosome 1"/>
</dbReference>
<evidence type="ECO:0000313" key="1">
    <source>
        <dbReference type="EMBL" id="KAI9922523.1"/>
    </source>
</evidence>
<dbReference type="EMBL" id="CM047580">
    <property type="protein sequence ID" value="KAI9922523.1"/>
    <property type="molecule type" value="Genomic_DNA"/>
</dbReference>
<proteinExistence type="predicted"/>
<reference evidence="1 2" key="1">
    <citation type="journal article" date="2022" name="bioRxiv">
        <title>The genome of the oomycete Peronosclerospora sorghi, a cosmopolitan pathogen of maize and sorghum, is inflated with dispersed pseudogenes.</title>
        <authorList>
            <person name="Fletcher K."/>
            <person name="Martin F."/>
            <person name="Isakeit T."/>
            <person name="Cavanaugh K."/>
            <person name="Magill C."/>
            <person name="Michelmore R."/>
        </authorList>
    </citation>
    <scope>NUCLEOTIDE SEQUENCE [LARGE SCALE GENOMIC DNA]</scope>
    <source>
        <strain evidence="1">P6</strain>
    </source>
</reference>
<accession>A0ACC0WUC1</accession>
<keyword evidence="2" id="KW-1185">Reference proteome</keyword>
<evidence type="ECO:0000313" key="2">
    <source>
        <dbReference type="Proteomes" id="UP001163321"/>
    </source>
</evidence>
<organism evidence="1 2">
    <name type="scientific">Peronosclerospora sorghi</name>
    <dbReference type="NCBI Taxonomy" id="230839"/>
    <lineage>
        <taxon>Eukaryota</taxon>
        <taxon>Sar</taxon>
        <taxon>Stramenopiles</taxon>
        <taxon>Oomycota</taxon>
        <taxon>Peronosporomycetes</taxon>
        <taxon>Peronosporales</taxon>
        <taxon>Peronosporaceae</taxon>
        <taxon>Peronosclerospora</taxon>
    </lineage>
</organism>